<evidence type="ECO:0000313" key="16">
    <source>
        <dbReference type="Proteomes" id="UP001604336"/>
    </source>
</evidence>
<evidence type="ECO:0000256" key="2">
    <source>
        <dbReference type="ARBA" id="ARBA00006996"/>
    </source>
</evidence>
<keyword evidence="8 12" id="KW-1133">Transmembrane helix</keyword>
<keyword evidence="6" id="KW-0677">Repeat</keyword>
<dbReference type="EMBL" id="JBFOLK010000002">
    <property type="protein sequence ID" value="KAL2533621.1"/>
    <property type="molecule type" value="Genomic_DNA"/>
</dbReference>
<dbReference type="GO" id="GO:0008289">
    <property type="term" value="F:lipid binding"/>
    <property type="evidence" value="ECO:0007669"/>
    <property type="project" value="UniProtKB-KW"/>
</dbReference>
<dbReference type="GO" id="GO:0006869">
    <property type="term" value="P:lipid transport"/>
    <property type="evidence" value="ECO:0007669"/>
    <property type="project" value="UniProtKB-KW"/>
</dbReference>
<evidence type="ECO:0000259" key="14">
    <source>
        <dbReference type="PROSITE" id="PS51847"/>
    </source>
</evidence>
<keyword evidence="4 12" id="KW-0812">Transmembrane</keyword>
<evidence type="ECO:0000256" key="3">
    <source>
        <dbReference type="ARBA" id="ARBA00022448"/>
    </source>
</evidence>
<dbReference type="PROSITE" id="PS50004">
    <property type="entry name" value="C2"/>
    <property type="match status" value="2"/>
</dbReference>
<evidence type="ECO:0000256" key="7">
    <source>
        <dbReference type="ARBA" id="ARBA00022837"/>
    </source>
</evidence>
<proteinExistence type="inferred from homology"/>
<dbReference type="Gene3D" id="2.60.40.150">
    <property type="entry name" value="C2 domain"/>
    <property type="match status" value="2"/>
</dbReference>
<dbReference type="Pfam" id="PF17047">
    <property type="entry name" value="SMP_LBD"/>
    <property type="match status" value="1"/>
</dbReference>
<feature type="domain" description="C2" evidence="13">
    <location>
        <begin position="241"/>
        <end position="364"/>
    </location>
</feature>
<evidence type="ECO:0000259" key="13">
    <source>
        <dbReference type="PROSITE" id="PS50004"/>
    </source>
</evidence>
<evidence type="ECO:0000256" key="11">
    <source>
        <dbReference type="ARBA" id="ARBA00023136"/>
    </source>
</evidence>
<keyword evidence="7" id="KW-0106">Calcium</keyword>
<dbReference type="GO" id="GO:0012505">
    <property type="term" value="C:endomembrane system"/>
    <property type="evidence" value="ECO:0007669"/>
    <property type="project" value="UniProtKB-ARBA"/>
</dbReference>
<keyword evidence="11 12" id="KW-0472">Membrane</keyword>
<dbReference type="FunFam" id="2.60.40.150:FF:000102">
    <property type="entry name" value="Synaptotagmin-2 isoform A"/>
    <property type="match status" value="1"/>
</dbReference>
<feature type="transmembrane region" description="Helical" evidence="12">
    <location>
        <begin position="7"/>
        <end position="31"/>
    </location>
</feature>
<dbReference type="CDD" id="cd21677">
    <property type="entry name" value="SMP_SYT"/>
    <property type="match status" value="1"/>
</dbReference>
<evidence type="ECO:0000256" key="5">
    <source>
        <dbReference type="ARBA" id="ARBA00022723"/>
    </source>
</evidence>
<feature type="domain" description="SMP-LTD" evidence="14">
    <location>
        <begin position="68"/>
        <end position="250"/>
    </location>
</feature>
<dbReference type="PANTHER" id="PTHR10774">
    <property type="entry name" value="EXTENDED SYNAPTOTAGMIN-RELATED"/>
    <property type="match status" value="1"/>
</dbReference>
<evidence type="ECO:0000256" key="8">
    <source>
        <dbReference type="ARBA" id="ARBA00022989"/>
    </source>
</evidence>
<dbReference type="AlphaFoldDB" id="A0ABD1V8H0"/>
<keyword evidence="16" id="KW-1185">Reference proteome</keyword>
<feature type="domain" description="C2" evidence="13">
    <location>
        <begin position="407"/>
        <end position="525"/>
    </location>
</feature>
<dbReference type="PANTHER" id="PTHR10774:SF217">
    <property type="entry name" value="OS06G0685300 PROTEIN"/>
    <property type="match status" value="1"/>
</dbReference>
<accession>A0ABD1V8H0</accession>
<reference evidence="16" key="1">
    <citation type="submission" date="2024-07" db="EMBL/GenBank/DDBJ databases">
        <title>Two chromosome-level genome assemblies of Korean endemic species Abeliophyllum distichum and Forsythia ovata (Oleaceae).</title>
        <authorList>
            <person name="Jang H."/>
        </authorList>
    </citation>
    <scope>NUCLEOTIDE SEQUENCE [LARGE SCALE GENOMIC DNA]</scope>
</reference>
<gene>
    <name evidence="15" type="ORF">Adt_06972</name>
</gene>
<dbReference type="GO" id="GO:0005737">
    <property type="term" value="C:cytoplasm"/>
    <property type="evidence" value="ECO:0007669"/>
    <property type="project" value="UniProtKB-ARBA"/>
</dbReference>
<keyword evidence="3" id="KW-0813">Transport</keyword>
<keyword evidence="10" id="KW-0446">Lipid-binding</keyword>
<dbReference type="SUPFAM" id="SSF49562">
    <property type="entry name" value="C2 domain (Calcium/lipid-binding domain, CaLB)"/>
    <property type="match status" value="2"/>
</dbReference>
<evidence type="ECO:0000256" key="9">
    <source>
        <dbReference type="ARBA" id="ARBA00023055"/>
    </source>
</evidence>
<sequence length="609" mass="69030">MGFLGSLLGIIGFGIGIPIGILLGFFIFIYFEPRDVKDLDTNKSLEDYDSSTLIDLLPKLPLWVMNPDYERVDWLNKFIHDTWPYFDKVACGIIISTAEPIFPEYIGKFQIKSIDFKHLTLGNLPPKIHGLKVHESNENQLVFDLALRWAGNADIVLAIKLLSLEITVQLIDIQISAATRIILRPFVPTFPCFASIVVSLMEKPQIDFGLKVMGGDIMAIPGLYQCVQEVIRKQVAGLYLWPHTYEIPILDCSLGAANKPVGILRVKVVRAKKLLNMDFLTTSDPYVKLSLSGERLLAKKTSVKMNNLNPEWFEDFKMIVKDPQSQVLQMHLYDWEKFGVHDYLGMQVVPLNLLIPYEKKEFTLNLLNSMDPDDPHNKKPRGQITVEMTFVPFLEDSKKFSGILDYEQNESSHDASEKISLTGTGLLLVTIIGAKDVEGKNHNNPYAMILFRGDQRTTKSIKKTRNPIWNEEFQFVLEEAPVKDLIHIEIISKRRRLGFMSKESLGHVKINLSDIVYNGHINEKYYLINSRDGIIHVDIRWKAQQAAAAVLHSSVPLLGSWSSTKHSPSISISKVKLSPKNAEYRDFSPSISISTKLQKLGQDFLLHLA</sequence>
<evidence type="ECO:0000256" key="12">
    <source>
        <dbReference type="SAM" id="Phobius"/>
    </source>
</evidence>
<keyword evidence="5" id="KW-0479">Metal-binding</keyword>
<dbReference type="InterPro" id="IPR045050">
    <property type="entry name" value="Synaptotagmin_plant"/>
</dbReference>
<evidence type="ECO:0000256" key="1">
    <source>
        <dbReference type="ARBA" id="ARBA00004167"/>
    </source>
</evidence>
<keyword evidence="9" id="KW-0445">Lipid transport</keyword>
<evidence type="ECO:0000256" key="10">
    <source>
        <dbReference type="ARBA" id="ARBA00023121"/>
    </source>
</evidence>
<evidence type="ECO:0000256" key="4">
    <source>
        <dbReference type="ARBA" id="ARBA00022692"/>
    </source>
</evidence>
<dbReference type="InterPro" id="IPR035892">
    <property type="entry name" value="C2_domain_sf"/>
</dbReference>
<dbReference type="InterPro" id="IPR031468">
    <property type="entry name" value="SMP_LBD"/>
</dbReference>
<comment type="similarity">
    <text evidence="2">Belongs to the synaptotagmin family.</text>
</comment>
<dbReference type="GO" id="GO:0046872">
    <property type="term" value="F:metal ion binding"/>
    <property type="evidence" value="ECO:0007669"/>
    <property type="project" value="UniProtKB-KW"/>
</dbReference>
<dbReference type="InterPro" id="IPR039010">
    <property type="entry name" value="Synaptotagmin_SMP"/>
</dbReference>
<organism evidence="15 16">
    <name type="scientific">Abeliophyllum distichum</name>
    <dbReference type="NCBI Taxonomy" id="126358"/>
    <lineage>
        <taxon>Eukaryota</taxon>
        <taxon>Viridiplantae</taxon>
        <taxon>Streptophyta</taxon>
        <taxon>Embryophyta</taxon>
        <taxon>Tracheophyta</taxon>
        <taxon>Spermatophyta</taxon>
        <taxon>Magnoliopsida</taxon>
        <taxon>eudicotyledons</taxon>
        <taxon>Gunneridae</taxon>
        <taxon>Pentapetalae</taxon>
        <taxon>asterids</taxon>
        <taxon>lamiids</taxon>
        <taxon>Lamiales</taxon>
        <taxon>Oleaceae</taxon>
        <taxon>Forsythieae</taxon>
        <taxon>Abeliophyllum</taxon>
    </lineage>
</organism>
<comment type="subcellular location">
    <subcellularLocation>
        <location evidence="1">Membrane</location>
        <topology evidence="1">Single-pass membrane protein</topology>
    </subcellularLocation>
</comment>
<dbReference type="CDD" id="cd00030">
    <property type="entry name" value="C2"/>
    <property type="match status" value="2"/>
</dbReference>
<dbReference type="Proteomes" id="UP001604336">
    <property type="component" value="Unassembled WGS sequence"/>
</dbReference>
<dbReference type="PROSITE" id="PS51847">
    <property type="entry name" value="SMP"/>
    <property type="match status" value="1"/>
</dbReference>
<comment type="caution">
    <text evidence="15">The sequence shown here is derived from an EMBL/GenBank/DDBJ whole genome shotgun (WGS) entry which is preliminary data.</text>
</comment>
<evidence type="ECO:0000313" key="15">
    <source>
        <dbReference type="EMBL" id="KAL2533621.1"/>
    </source>
</evidence>
<dbReference type="Pfam" id="PF00168">
    <property type="entry name" value="C2"/>
    <property type="match status" value="2"/>
</dbReference>
<dbReference type="GO" id="GO:0016020">
    <property type="term" value="C:membrane"/>
    <property type="evidence" value="ECO:0007669"/>
    <property type="project" value="UniProtKB-SubCell"/>
</dbReference>
<name>A0ABD1V8H0_9LAMI</name>
<protein>
    <submittedName>
        <fullName evidence="15">Synaptotagmin-3</fullName>
    </submittedName>
</protein>
<evidence type="ECO:0000256" key="6">
    <source>
        <dbReference type="ARBA" id="ARBA00022737"/>
    </source>
</evidence>
<dbReference type="SMART" id="SM00239">
    <property type="entry name" value="C2"/>
    <property type="match status" value="2"/>
</dbReference>
<dbReference type="InterPro" id="IPR000008">
    <property type="entry name" value="C2_dom"/>
</dbReference>